<comment type="function">
    <text evidence="6">Nucleoside triphosphate pyrophosphatase that hydrolyzes dTTP and UTP. May have a dual role in cell division arrest and in preventing the incorporation of modified nucleotides into cellular nucleic acids.</text>
</comment>
<gene>
    <name evidence="7" type="primary">maf</name>
    <name evidence="7" type="ORF">BT1A1_2361</name>
</gene>
<dbReference type="InterPro" id="IPR029001">
    <property type="entry name" value="ITPase-like_fam"/>
</dbReference>
<dbReference type="Gene3D" id="3.90.950.10">
    <property type="match status" value="1"/>
</dbReference>
<keyword evidence="5 6" id="KW-0546">Nucleotide metabolism</keyword>
<name>A0A090IVR2_9BACI</name>
<dbReference type="PANTHER" id="PTHR43213">
    <property type="entry name" value="BIFUNCTIONAL DTTP/UTP PYROPHOSPHATASE/METHYLTRANSFERASE PROTEIN-RELATED"/>
    <property type="match status" value="1"/>
</dbReference>
<sequence>MARLILASSSPRRQEILKSLRASFEIITSNADESVNCNMPPEEIVMTLAERKAQTVAKENHDAFVIGADTIVVYNDRILGKPADRDDAKQMLMMLSGNTHAVFTGTCILHGNDKEIFYEKTEVSFWELAEAEIDRYIRTGEPLDKAGSYGIQGYGAILVKSIHGDFYSVVGLPVAKLYRALKKMGYPT</sequence>
<dbReference type="PANTHER" id="PTHR43213:SF5">
    <property type="entry name" value="BIFUNCTIONAL DTTP_UTP PYROPHOSPHATASE_METHYLTRANSFERASE PROTEIN-RELATED"/>
    <property type="match status" value="1"/>
</dbReference>
<evidence type="ECO:0000313" key="7">
    <source>
        <dbReference type="EMBL" id="CEE02181.1"/>
    </source>
</evidence>
<dbReference type="EC" id="3.6.1.9" evidence="6"/>
<evidence type="ECO:0000256" key="1">
    <source>
        <dbReference type="ARBA" id="ARBA00001968"/>
    </source>
</evidence>
<dbReference type="GO" id="GO:0009117">
    <property type="term" value="P:nucleotide metabolic process"/>
    <property type="evidence" value="ECO:0007669"/>
    <property type="project" value="UniProtKB-KW"/>
</dbReference>
<dbReference type="NCBIfam" id="TIGR00172">
    <property type="entry name" value="maf"/>
    <property type="match status" value="1"/>
</dbReference>
<comment type="similarity">
    <text evidence="6">Belongs to the Maf family. YhdE subfamily.</text>
</comment>
<dbReference type="CDD" id="cd00555">
    <property type="entry name" value="Maf"/>
    <property type="match status" value="1"/>
</dbReference>
<protein>
    <recommendedName>
        <fullName evidence="6">dTTP/UTP pyrophosphatase</fullName>
        <shortName evidence="6">dTTPase/UTPase</shortName>
        <ecNumber evidence="6">3.6.1.9</ecNumber>
    </recommendedName>
    <alternativeName>
        <fullName evidence="6">Nucleoside triphosphate pyrophosphatase</fullName>
    </alternativeName>
    <alternativeName>
        <fullName evidence="6">Nucleotide pyrophosphatase</fullName>
        <shortName evidence="6">Nucleotide PPase</shortName>
    </alternativeName>
</protein>
<keyword evidence="4 6" id="KW-0378">Hydrolase</keyword>
<dbReference type="GO" id="GO:0036218">
    <property type="term" value="F:dTTP diphosphatase activity"/>
    <property type="evidence" value="ECO:0007669"/>
    <property type="project" value="RHEA"/>
</dbReference>
<evidence type="ECO:0000256" key="2">
    <source>
        <dbReference type="ARBA" id="ARBA00004496"/>
    </source>
</evidence>
<dbReference type="Proteomes" id="UP000040576">
    <property type="component" value="Unassembled WGS sequence"/>
</dbReference>
<comment type="cofactor">
    <cofactor evidence="1 6">
        <name>a divalent metal cation</name>
        <dbReference type="ChEBI" id="CHEBI:60240"/>
    </cofactor>
</comment>
<evidence type="ECO:0000256" key="6">
    <source>
        <dbReference type="HAMAP-Rule" id="MF_00528"/>
    </source>
</evidence>
<comment type="catalytic activity">
    <reaction evidence="6">
        <text>UTP + H2O = UMP + diphosphate + H(+)</text>
        <dbReference type="Rhea" id="RHEA:29395"/>
        <dbReference type="ChEBI" id="CHEBI:15377"/>
        <dbReference type="ChEBI" id="CHEBI:15378"/>
        <dbReference type="ChEBI" id="CHEBI:33019"/>
        <dbReference type="ChEBI" id="CHEBI:46398"/>
        <dbReference type="ChEBI" id="CHEBI:57865"/>
        <dbReference type="EC" id="3.6.1.9"/>
    </reaction>
</comment>
<evidence type="ECO:0000256" key="4">
    <source>
        <dbReference type="ARBA" id="ARBA00022801"/>
    </source>
</evidence>
<dbReference type="SUPFAM" id="SSF52972">
    <property type="entry name" value="ITPase-like"/>
    <property type="match status" value="1"/>
</dbReference>
<dbReference type="FunFam" id="3.90.950.10:FF:000005">
    <property type="entry name" value="7-methyl-GTP pyrophosphatase"/>
    <property type="match status" value="1"/>
</dbReference>
<reference evidence="7 8" key="1">
    <citation type="submission" date="2014-07" db="EMBL/GenBank/DDBJ databases">
        <authorList>
            <person name="Wibberg Daniel"/>
        </authorList>
    </citation>
    <scope>NUCLEOTIDE SEQUENCE [LARGE SCALE GENOMIC DNA]</scope>
</reference>
<organism evidence="7 8">
    <name type="scientific">Caldibacillus thermoamylovorans</name>
    <dbReference type="NCBI Taxonomy" id="35841"/>
    <lineage>
        <taxon>Bacteria</taxon>
        <taxon>Bacillati</taxon>
        <taxon>Bacillota</taxon>
        <taxon>Bacilli</taxon>
        <taxon>Bacillales</taxon>
        <taxon>Bacillaceae</taxon>
        <taxon>Caldibacillus</taxon>
    </lineage>
</organism>
<evidence type="ECO:0000256" key="3">
    <source>
        <dbReference type="ARBA" id="ARBA00022490"/>
    </source>
</evidence>
<dbReference type="PIRSF" id="PIRSF006305">
    <property type="entry name" value="Maf"/>
    <property type="match status" value="1"/>
</dbReference>
<keyword evidence="8" id="KW-1185">Reference proteome</keyword>
<feature type="site" description="Important for substrate specificity" evidence="6">
    <location>
        <position position="70"/>
    </location>
</feature>
<dbReference type="GO" id="GO:0005737">
    <property type="term" value="C:cytoplasm"/>
    <property type="evidence" value="ECO:0007669"/>
    <property type="project" value="UniProtKB-SubCell"/>
</dbReference>
<dbReference type="InterPro" id="IPR003697">
    <property type="entry name" value="Maf-like"/>
</dbReference>
<keyword evidence="3 6" id="KW-0963">Cytoplasm</keyword>
<feature type="active site" description="Proton acceptor" evidence="6">
    <location>
        <position position="69"/>
    </location>
</feature>
<dbReference type="RefSeq" id="WP_034771436.1">
    <property type="nucleotide sequence ID" value="NZ_CCRF01000066.1"/>
</dbReference>
<dbReference type="AlphaFoldDB" id="A0A090IVR2"/>
<proteinExistence type="inferred from homology"/>
<feature type="site" description="Important for substrate specificity" evidence="6">
    <location>
        <position position="12"/>
    </location>
</feature>
<accession>A0A090IVR2</accession>
<dbReference type="Pfam" id="PF02545">
    <property type="entry name" value="Maf"/>
    <property type="match status" value="1"/>
</dbReference>
<evidence type="ECO:0000256" key="5">
    <source>
        <dbReference type="ARBA" id="ARBA00023080"/>
    </source>
</evidence>
<evidence type="ECO:0000313" key="8">
    <source>
        <dbReference type="Proteomes" id="UP000040576"/>
    </source>
</evidence>
<comment type="catalytic activity">
    <reaction evidence="6">
        <text>dTTP + H2O = dTMP + diphosphate + H(+)</text>
        <dbReference type="Rhea" id="RHEA:28534"/>
        <dbReference type="ChEBI" id="CHEBI:15377"/>
        <dbReference type="ChEBI" id="CHEBI:15378"/>
        <dbReference type="ChEBI" id="CHEBI:33019"/>
        <dbReference type="ChEBI" id="CHEBI:37568"/>
        <dbReference type="ChEBI" id="CHEBI:63528"/>
        <dbReference type="EC" id="3.6.1.9"/>
    </reaction>
</comment>
<dbReference type="GO" id="GO:0036221">
    <property type="term" value="F:UTP diphosphatase activity"/>
    <property type="evidence" value="ECO:0007669"/>
    <property type="project" value="RHEA"/>
</dbReference>
<dbReference type="EMBL" id="CCRF01000066">
    <property type="protein sequence ID" value="CEE02181.1"/>
    <property type="molecule type" value="Genomic_DNA"/>
</dbReference>
<comment type="subcellular location">
    <subcellularLocation>
        <location evidence="2 6">Cytoplasm</location>
    </subcellularLocation>
</comment>
<feature type="site" description="Important for substrate specificity" evidence="6">
    <location>
        <position position="152"/>
    </location>
</feature>
<comment type="caution">
    <text evidence="6">Lacks conserved residue(s) required for the propagation of feature annotation.</text>
</comment>
<dbReference type="HAMAP" id="MF_00528">
    <property type="entry name" value="Maf"/>
    <property type="match status" value="1"/>
</dbReference>